<comment type="similarity">
    <text evidence="1 5">Belongs to the sulfatase family.</text>
</comment>
<dbReference type="PANTHER" id="PTHR43108:SF8">
    <property type="entry name" value="SD21168P"/>
    <property type="match status" value="1"/>
</dbReference>
<feature type="chain" id="PRO_5047168808" description="Arylsulfatase" evidence="6">
    <location>
        <begin position="22"/>
        <end position="611"/>
    </location>
</feature>
<keyword evidence="4" id="KW-0325">Glycoprotein</keyword>
<dbReference type="CDD" id="cd16147">
    <property type="entry name" value="G6S"/>
    <property type="match status" value="1"/>
</dbReference>
<evidence type="ECO:0000256" key="5">
    <source>
        <dbReference type="PIRNR" id="PIRNR000972"/>
    </source>
</evidence>
<dbReference type="InterPro" id="IPR024607">
    <property type="entry name" value="Sulfatase_CS"/>
</dbReference>
<dbReference type="PROSITE" id="PS00523">
    <property type="entry name" value="SULFATASE_1"/>
    <property type="match status" value="1"/>
</dbReference>
<accession>A0ABR3YKL0</accession>
<dbReference type="Gene3D" id="3.40.720.10">
    <property type="entry name" value="Alkaline Phosphatase, subunit A"/>
    <property type="match status" value="1"/>
</dbReference>
<dbReference type="EMBL" id="JAWCUI010000093">
    <property type="protein sequence ID" value="KAL1888397.1"/>
    <property type="molecule type" value="Genomic_DNA"/>
</dbReference>
<keyword evidence="2 6" id="KW-0732">Signal</keyword>
<organism evidence="8 9">
    <name type="scientific">Sporothrix stenoceras</name>
    <dbReference type="NCBI Taxonomy" id="5173"/>
    <lineage>
        <taxon>Eukaryota</taxon>
        <taxon>Fungi</taxon>
        <taxon>Dikarya</taxon>
        <taxon>Ascomycota</taxon>
        <taxon>Pezizomycotina</taxon>
        <taxon>Sordariomycetes</taxon>
        <taxon>Sordariomycetidae</taxon>
        <taxon>Ophiostomatales</taxon>
        <taxon>Ophiostomataceae</taxon>
        <taxon>Sporothrix</taxon>
    </lineage>
</organism>
<dbReference type="SUPFAM" id="SSF53649">
    <property type="entry name" value="Alkaline phosphatase-like"/>
    <property type="match status" value="1"/>
</dbReference>
<dbReference type="PIRSF" id="PIRSF000972">
    <property type="entry name" value="Arylsulf_plant"/>
    <property type="match status" value="1"/>
</dbReference>
<dbReference type="PANTHER" id="PTHR43108">
    <property type="entry name" value="N-ACETYLGLUCOSAMINE-6-SULFATASE FAMILY MEMBER"/>
    <property type="match status" value="1"/>
</dbReference>
<dbReference type="EC" id="3.1.6.1" evidence="5"/>
<evidence type="ECO:0000256" key="6">
    <source>
        <dbReference type="SAM" id="SignalP"/>
    </source>
</evidence>
<gene>
    <name evidence="8" type="ORF">Sste5346_009605</name>
</gene>
<proteinExistence type="inferred from homology"/>
<dbReference type="InterPro" id="IPR012083">
    <property type="entry name" value="Arylsulfatase"/>
</dbReference>
<evidence type="ECO:0000256" key="1">
    <source>
        <dbReference type="ARBA" id="ARBA00008779"/>
    </source>
</evidence>
<name>A0ABR3YKL0_9PEZI</name>
<feature type="signal peptide" evidence="6">
    <location>
        <begin position="1"/>
        <end position="21"/>
    </location>
</feature>
<comment type="catalytic activity">
    <reaction evidence="5">
        <text>an aryl sulfate + H2O = a phenol + sulfate + H(+)</text>
        <dbReference type="Rhea" id="RHEA:17261"/>
        <dbReference type="ChEBI" id="CHEBI:15377"/>
        <dbReference type="ChEBI" id="CHEBI:15378"/>
        <dbReference type="ChEBI" id="CHEBI:16189"/>
        <dbReference type="ChEBI" id="CHEBI:33853"/>
        <dbReference type="ChEBI" id="CHEBI:140317"/>
        <dbReference type="EC" id="3.1.6.1"/>
    </reaction>
</comment>
<evidence type="ECO:0000259" key="7">
    <source>
        <dbReference type="Pfam" id="PF00884"/>
    </source>
</evidence>
<evidence type="ECO:0000313" key="8">
    <source>
        <dbReference type="EMBL" id="KAL1888397.1"/>
    </source>
</evidence>
<evidence type="ECO:0000313" key="9">
    <source>
        <dbReference type="Proteomes" id="UP001583186"/>
    </source>
</evidence>
<dbReference type="Pfam" id="PF00884">
    <property type="entry name" value="Sulfatase"/>
    <property type="match status" value="1"/>
</dbReference>
<sequence length="611" mass="68125">MKAGFLLAGAAVLAGRGFAAAKQPNILFILTDDMDSHMEALAHMPLLQKHLVNEGTVFSRHYCTVALCCPSRVNLLTGRAAHNTNVTDVWAPYGGYPKVVREGINDDYLPIWMQQAGYNTYYAGKIWNQHSVENYNEPFVGGFNESDFLLDPFTYEYWNATMTRNGAPPVSYEGQYSPDLTAIKAYDFLREAMMHEQPWFVVHAPIAPHGNVHFAADEDDEAKQSAPKYAARHAHLFKDYKIPRDENFNPAVQDGVSWIAKLPLLNDTVIEYNDEFQRSRLRALQSVDESTAALLQLIDDAGELDNTYIFYTTDNGYHISQHRMHPGKECGFETDVHIPMIVRGPGVARGHVSQAVTSHTDIASTIMELAGRPLENTDGSPMPLSIEAEVAASKTEHVNIEYWGLAIPEGELGRYGDANMTDDYGAAAHAAENNTYKGLRVIGDGYNLYYAVWCTNETELYDLVQDPFEVRNLLGTNHTDLAASLRIADRPIQPIVNRLNALVVVLKTCARDTCREPWKALHPQGDVASLHQALNAKFDDFYATQPRVYFTKCEIGYLADSEGPNYVNQFGGGIHEGHISVSATNKGGKQEGYNRKALDYLGPQHRISIWT</sequence>
<keyword evidence="3 5" id="KW-0378">Hydrolase</keyword>
<dbReference type="InterPro" id="IPR000917">
    <property type="entry name" value="Sulfatase_N"/>
</dbReference>
<evidence type="ECO:0000256" key="2">
    <source>
        <dbReference type="ARBA" id="ARBA00022729"/>
    </source>
</evidence>
<evidence type="ECO:0000256" key="3">
    <source>
        <dbReference type="ARBA" id="ARBA00022801"/>
    </source>
</evidence>
<evidence type="ECO:0000256" key="4">
    <source>
        <dbReference type="ARBA" id="ARBA00023180"/>
    </source>
</evidence>
<dbReference type="Proteomes" id="UP001583186">
    <property type="component" value="Unassembled WGS sequence"/>
</dbReference>
<reference evidence="8 9" key="1">
    <citation type="journal article" date="2024" name="IMA Fungus">
        <title>IMA Genome - F19 : A genome assembly and annotation guide to empower mycologists, including annotated draft genome sequences of Ceratocystis pirilliformis, Diaporthe australafricana, Fusarium ophioides, Paecilomyces lecythidis, and Sporothrix stenoceras.</title>
        <authorList>
            <person name="Aylward J."/>
            <person name="Wilson A.M."/>
            <person name="Visagie C.M."/>
            <person name="Spraker J."/>
            <person name="Barnes I."/>
            <person name="Buitendag C."/>
            <person name="Ceriani C."/>
            <person name="Del Mar Angel L."/>
            <person name="du Plessis D."/>
            <person name="Fuchs T."/>
            <person name="Gasser K."/>
            <person name="Kramer D."/>
            <person name="Li W."/>
            <person name="Munsamy K."/>
            <person name="Piso A."/>
            <person name="Price J.L."/>
            <person name="Sonnekus B."/>
            <person name="Thomas C."/>
            <person name="van der Nest A."/>
            <person name="van Dijk A."/>
            <person name="van Heerden A."/>
            <person name="van Vuuren N."/>
            <person name="Yilmaz N."/>
            <person name="Duong T.A."/>
            <person name="van der Merwe N.A."/>
            <person name="Wingfield M.J."/>
            <person name="Wingfield B.D."/>
        </authorList>
    </citation>
    <scope>NUCLEOTIDE SEQUENCE [LARGE SCALE GENOMIC DNA]</scope>
    <source>
        <strain evidence="8 9">CMW 5346</strain>
    </source>
</reference>
<feature type="domain" description="Sulfatase N-terminal" evidence="7">
    <location>
        <begin position="24"/>
        <end position="371"/>
    </location>
</feature>
<dbReference type="InterPro" id="IPR017850">
    <property type="entry name" value="Alkaline_phosphatase_core_sf"/>
</dbReference>
<comment type="caution">
    <text evidence="8">The sequence shown here is derived from an EMBL/GenBank/DDBJ whole genome shotgun (WGS) entry which is preliminary data.</text>
</comment>
<keyword evidence="9" id="KW-1185">Reference proteome</keyword>
<protein>
    <recommendedName>
        <fullName evidence="5">Arylsulfatase</fullName>
        <shortName evidence="5">AS</shortName>
        <ecNumber evidence="5">3.1.6.1</ecNumber>
    </recommendedName>
    <alternativeName>
        <fullName evidence="5">Aryl-sulfate sulphohydrolase</fullName>
    </alternativeName>
</protein>